<dbReference type="InterPro" id="IPR000073">
    <property type="entry name" value="AB_hydrolase_1"/>
</dbReference>
<dbReference type="GO" id="GO:0016787">
    <property type="term" value="F:hydrolase activity"/>
    <property type="evidence" value="ECO:0007669"/>
    <property type="project" value="UniProtKB-KW"/>
</dbReference>
<dbReference type="EMBL" id="VMBG01000001">
    <property type="protein sequence ID" value="TSJ78279.1"/>
    <property type="molecule type" value="Genomic_DNA"/>
</dbReference>
<organism evidence="2 3">
    <name type="scientific">Rariglobus hedericola</name>
    <dbReference type="NCBI Taxonomy" id="2597822"/>
    <lineage>
        <taxon>Bacteria</taxon>
        <taxon>Pseudomonadati</taxon>
        <taxon>Verrucomicrobiota</taxon>
        <taxon>Opitutia</taxon>
        <taxon>Opitutales</taxon>
        <taxon>Opitutaceae</taxon>
        <taxon>Rariglobus</taxon>
    </lineage>
</organism>
<protein>
    <submittedName>
        <fullName evidence="2">Alpha/beta fold hydrolase</fullName>
    </submittedName>
</protein>
<reference evidence="2 3" key="1">
    <citation type="submission" date="2019-07" db="EMBL/GenBank/DDBJ databases">
        <title>Description of 53C-WASEF.</title>
        <authorList>
            <person name="Pitt A."/>
            <person name="Hahn M.W."/>
        </authorList>
    </citation>
    <scope>NUCLEOTIDE SEQUENCE [LARGE SCALE GENOMIC DNA]</scope>
    <source>
        <strain evidence="2 3">53C-WASEF</strain>
    </source>
</reference>
<dbReference type="InterPro" id="IPR029058">
    <property type="entry name" value="AB_hydrolase_fold"/>
</dbReference>
<gene>
    <name evidence="2" type="ORF">FPL22_02950</name>
</gene>
<dbReference type="PRINTS" id="PR00111">
    <property type="entry name" value="ABHYDROLASE"/>
</dbReference>
<dbReference type="InterPro" id="IPR050228">
    <property type="entry name" value="Carboxylesterase_BioH"/>
</dbReference>
<feature type="domain" description="AB hydrolase-1" evidence="1">
    <location>
        <begin position="39"/>
        <end position="277"/>
    </location>
</feature>
<evidence type="ECO:0000259" key="1">
    <source>
        <dbReference type="Pfam" id="PF00561"/>
    </source>
</evidence>
<keyword evidence="2" id="KW-0378">Hydrolase</keyword>
<dbReference type="PANTHER" id="PTHR43194">
    <property type="entry name" value="HYDROLASE ALPHA/BETA FOLD FAMILY"/>
    <property type="match status" value="1"/>
</dbReference>
<keyword evidence="3" id="KW-1185">Reference proteome</keyword>
<dbReference type="Pfam" id="PF00561">
    <property type="entry name" value="Abhydrolase_1"/>
    <property type="match status" value="1"/>
</dbReference>
<dbReference type="AlphaFoldDB" id="A0A556QNT0"/>
<dbReference type="OrthoDB" id="9775557at2"/>
<accession>A0A556QNT0</accession>
<proteinExistence type="predicted"/>
<evidence type="ECO:0000313" key="2">
    <source>
        <dbReference type="EMBL" id="TSJ78279.1"/>
    </source>
</evidence>
<evidence type="ECO:0000313" key="3">
    <source>
        <dbReference type="Proteomes" id="UP000315648"/>
    </source>
</evidence>
<dbReference type="PANTHER" id="PTHR43194:SF2">
    <property type="entry name" value="PEROXISOMAL MEMBRANE PROTEIN LPX1"/>
    <property type="match status" value="1"/>
</dbReference>
<name>A0A556QNT0_9BACT</name>
<dbReference type="Proteomes" id="UP000315648">
    <property type="component" value="Unassembled WGS sequence"/>
</dbReference>
<dbReference type="SUPFAM" id="SSF53474">
    <property type="entry name" value="alpha/beta-Hydrolases"/>
    <property type="match status" value="1"/>
</dbReference>
<dbReference type="RefSeq" id="WP_144228620.1">
    <property type="nucleotide sequence ID" value="NZ_CBCRVV010000003.1"/>
</dbReference>
<comment type="caution">
    <text evidence="2">The sequence shown here is derived from an EMBL/GenBank/DDBJ whole genome shotgun (WGS) entry which is preliminary data.</text>
</comment>
<sequence>MVTIPDWLKPLYPFTPKSFETPRGARMSYLDEGGESEEAVLMLHGNPTWSFYYRELVQAVSPTMRCIVPDHIGMGLSEKPENYPYTLEARIGDVDALVTHLGVKRIHLVVHDWGGAIGFGYAARYPQRIGKLVVLNTGAFPSPHIPRRIGVCKTKFPGTALVRGLNGFAGPAVWMSMNRRKLSSDEKRGFLLPYDSWANRVAVDAFVKDIPMVPSHPTWRTLSDTAAGLKHFKQNPALIIWGGRDFCFNDHFFNEWKKRLPQAQTYYLEDAGHYVLADANTEAIPRITQFLR</sequence>
<dbReference type="PRINTS" id="PR00412">
    <property type="entry name" value="EPOXHYDRLASE"/>
</dbReference>
<dbReference type="InterPro" id="IPR000639">
    <property type="entry name" value="Epox_hydrolase-like"/>
</dbReference>
<dbReference type="Gene3D" id="3.40.50.1820">
    <property type="entry name" value="alpha/beta hydrolase"/>
    <property type="match status" value="1"/>
</dbReference>